<dbReference type="OrthoDB" id="9794876at2"/>
<dbReference type="PANTHER" id="PTHR34039">
    <property type="entry name" value="UPF0102 PROTEIN YRAN"/>
    <property type="match status" value="1"/>
</dbReference>
<dbReference type="NCBIfam" id="TIGR00252">
    <property type="entry name" value="YraN family protein"/>
    <property type="match status" value="1"/>
</dbReference>
<dbReference type="AlphaFoldDB" id="S6ADA4"/>
<dbReference type="InterPro" id="IPR003509">
    <property type="entry name" value="UPF0102_YraN-like"/>
</dbReference>
<dbReference type="PANTHER" id="PTHR34039:SF1">
    <property type="entry name" value="UPF0102 PROTEIN YRAN"/>
    <property type="match status" value="1"/>
</dbReference>
<comment type="similarity">
    <text evidence="1 2">Belongs to the UPF0102 family.</text>
</comment>
<evidence type="ECO:0000313" key="3">
    <source>
        <dbReference type="EMBL" id="BAN36308.1"/>
    </source>
</evidence>
<dbReference type="NCBIfam" id="NF009150">
    <property type="entry name" value="PRK12497.1-3"/>
    <property type="match status" value="1"/>
</dbReference>
<dbReference type="InterPro" id="IPR011335">
    <property type="entry name" value="Restrct_endonuc-II-like"/>
</dbReference>
<dbReference type="InterPro" id="IPR011856">
    <property type="entry name" value="tRNA_endonuc-like_dom_sf"/>
</dbReference>
<accession>S6ADA4</accession>
<evidence type="ECO:0000256" key="1">
    <source>
        <dbReference type="ARBA" id="ARBA00006738"/>
    </source>
</evidence>
<dbReference type="EMBL" id="AP013066">
    <property type="protein sequence ID" value="BAN36308.1"/>
    <property type="molecule type" value="Genomic_DNA"/>
</dbReference>
<dbReference type="eggNOG" id="COG0792">
    <property type="taxonomic scope" value="Bacteria"/>
</dbReference>
<name>S6ADA4_SULDS</name>
<dbReference type="Pfam" id="PF02021">
    <property type="entry name" value="UPF0102"/>
    <property type="match status" value="1"/>
</dbReference>
<dbReference type="KEGG" id="sdr:SCD_n02501"/>
<dbReference type="RefSeq" id="WP_009205497.1">
    <property type="nucleotide sequence ID" value="NC_022357.1"/>
</dbReference>
<dbReference type="CDD" id="cd20736">
    <property type="entry name" value="PoNe_Nuclease"/>
    <property type="match status" value="1"/>
</dbReference>
<dbReference type="GO" id="GO:0003676">
    <property type="term" value="F:nucleic acid binding"/>
    <property type="evidence" value="ECO:0007669"/>
    <property type="project" value="InterPro"/>
</dbReference>
<dbReference type="SUPFAM" id="SSF52980">
    <property type="entry name" value="Restriction endonuclease-like"/>
    <property type="match status" value="1"/>
</dbReference>
<dbReference type="STRING" id="1163617.SCD_n02501"/>
<evidence type="ECO:0000313" key="4">
    <source>
        <dbReference type="Proteomes" id="UP000015559"/>
    </source>
</evidence>
<gene>
    <name evidence="3" type="ORF">SCD_n02501</name>
</gene>
<evidence type="ECO:0000256" key="2">
    <source>
        <dbReference type="HAMAP-Rule" id="MF_00048"/>
    </source>
</evidence>
<dbReference type="HOGENOM" id="CLU_115353_1_0_4"/>
<sequence>MANPGNTGAEAERLAATFLQRQGLKLVETNYRCRFGEIDLICKDQNSLVFVEVRLRGNDAFGGAAASITAGKQHKLVLAARHYLQQLRSFPACRFDVVLLRSLRDNDIEWIRNAFGE</sequence>
<dbReference type="Gene3D" id="3.40.1350.10">
    <property type="match status" value="1"/>
</dbReference>
<proteinExistence type="inferred from homology"/>
<protein>
    <recommendedName>
        <fullName evidence="2">UPF0102 protein SCD_n02501</fullName>
    </recommendedName>
</protein>
<reference evidence="3 4" key="1">
    <citation type="journal article" date="2012" name="Appl. Environ. Microbiol.">
        <title>Draft genome sequence of a psychrotolerant sulfur-oxidizing bacterium, Sulfuricella denitrificans skB26, and proteomic insights into cold adaptation.</title>
        <authorList>
            <person name="Watanabe T."/>
            <person name="Kojima H."/>
            <person name="Fukui M."/>
        </authorList>
    </citation>
    <scope>NUCLEOTIDE SEQUENCE [LARGE SCALE GENOMIC DNA]</scope>
    <source>
        <strain evidence="4">skB26</strain>
    </source>
</reference>
<dbReference type="HAMAP" id="MF_00048">
    <property type="entry name" value="UPF0102"/>
    <property type="match status" value="1"/>
</dbReference>
<keyword evidence="4" id="KW-1185">Reference proteome</keyword>
<dbReference type="Proteomes" id="UP000015559">
    <property type="component" value="Chromosome"/>
</dbReference>
<organism evidence="3 4">
    <name type="scientific">Sulfuricella denitrificans (strain DSM 22764 / NBRC 105220 / skB26)</name>
    <dbReference type="NCBI Taxonomy" id="1163617"/>
    <lineage>
        <taxon>Bacteria</taxon>
        <taxon>Pseudomonadati</taxon>
        <taxon>Pseudomonadota</taxon>
        <taxon>Betaproteobacteria</taxon>
        <taxon>Nitrosomonadales</taxon>
        <taxon>Sulfuricellaceae</taxon>
        <taxon>Sulfuricella</taxon>
    </lineage>
</organism>